<keyword evidence="2" id="KW-0808">Transferase</keyword>
<name>A0ABW4FG09_9PSEU</name>
<dbReference type="PANTHER" id="PTHR34383:SF3">
    <property type="entry name" value="POLYPHOSPHATE:AMP PHOSPHOTRANSFERASE"/>
    <property type="match status" value="1"/>
</dbReference>
<keyword evidence="2" id="KW-0418">Kinase</keyword>
<dbReference type="Gene3D" id="3.40.50.300">
    <property type="entry name" value="P-loop containing nucleotide triphosphate hydrolases"/>
    <property type="match status" value="1"/>
</dbReference>
<proteinExistence type="predicted"/>
<protein>
    <submittedName>
        <fullName evidence="2">PPK2 family polyphosphate kinase</fullName>
    </submittedName>
</protein>
<dbReference type="InterPro" id="IPR022300">
    <property type="entry name" value="PPK2-rel_1"/>
</dbReference>
<reference evidence="3" key="1">
    <citation type="journal article" date="2019" name="Int. J. Syst. Evol. Microbiol.">
        <title>The Global Catalogue of Microorganisms (GCM) 10K type strain sequencing project: providing services to taxonomists for standard genome sequencing and annotation.</title>
        <authorList>
            <consortium name="The Broad Institute Genomics Platform"/>
            <consortium name="The Broad Institute Genome Sequencing Center for Infectious Disease"/>
            <person name="Wu L."/>
            <person name="Ma J."/>
        </authorList>
    </citation>
    <scope>NUCLEOTIDE SEQUENCE [LARGE SCALE GENOMIC DNA]</scope>
    <source>
        <strain evidence="3">JCM 12165</strain>
    </source>
</reference>
<dbReference type="NCBIfam" id="TIGR03709">
    <property type="entry name" value="PPK2_rel_1"/>
    <property type="match status" value="1"/>
</dbReference>
<evidence type="ECO:0000259" key="1">
    <source>
        <dbReference type="Pfam" id="PF03976"/>
    </source>
</evidence>
<keyword evidence="3" id="KW-1185">Reference proteome</keyword>
<dbReference type="InterPro" id="IPR027417">
    <property type="entry name" value="P-loop_NTPase"/>
</dbReference>
<dbReference type="RefSeq" id="WP_343981592.1">
    <property type="nucleotide sequence ID" value="NZ_BAAAJG010000015.1"/>
</dbReference>
<evidence type="ECO:0000313" key="2">
    <source>
        <dbReference type="EMBL" id="MFD1529560.1"/>
    </source>
</evidence>
<dbReference type="InterPro" id="IPR022488">
    <property type="entry name" value="PPK2-related"/>
</dbReference>
<dbReference type="PANTHER" id="PTHR34383">
    <property type="entry name" value="POLYPHOSPHATE:AMP PHOSPHOTRANSFERASE-RELATED"/>
    <property type="match status" value="1"/>
</dbReference>
<dbReference type="Pfam" id="PF03976">
    <property type="entry name" value="PPK2"/>
    <property type="match status" value="1"/>
</dbReference>
<gene>
    <name evidence="2" type="ORF">ACFSCY_08905</name>
</gene>
<dbReference type="SUPFAM" id="SSF52540">
    <property type="entry name" value="P-loop containing nucleoside triphosphate hydrolases"/>
    <property type="match status" value="1"/>
</dbReference>
<dbReference type="GO" id="GO:0016301">
    <property type="term" value="F:kinase activity"/>
    <property type="evidence" value="ECO:0007669"/>
    <property type="project" value="UniProtKB-KW"/>
</dbReference>
<organism evidence="2 3">
    <name type="scientific">Pseudonocardia aurantiaca</name>
    <dbReference type="NCBI Taxonomy" id="75290"/>
    <lineage>
        <taxon>Bacteria</taxon>
        <taxon>Bacillati</taxon>
        <taxon>Actinomycetota</taxon>
        <taxon>Actinomycetes</taxon>
        <taxon>Pseudonocardiales</taxon>
        <taxon>Pseudonocardiaceae</taxon>
        <taxon>Pseudonocardia</taxon>
    </lineage>
</organism>
<accession>A0ABW4FG09</accession>
<evidence type="ECO:0000313" key="3">
    <source>
        <dbReference type="Proteomes" id="UP001597145"/>
    </source>
</evidence>
<comment type="caution">
    <text evidence="2">The sequence shown here is derived from an EMBL/GenBank/DDBJ whole genome shotgun (WGS) entry which is preliminary data.</text>
</comment>
<feature type="domain" description="Polyphosphate kinase-2-related" evidence="1">
    <location>
        <begin position="37"/>
        <end position="260"/>
    </location>
</feature>
<dbReference type="Proteomes" id="UP001597145">
    <property type="component" value="Unassembled WGS sequence"/>
</dbReference>
<dbReference type="EMBL" id="JBHUCP010000005">
    <property type="protein sequence ID" value="MFD1529560.1"/>
    <property type="molecule type" value="Genomic_DNA"/>
</dbReference>
<sequence length="280" mass="31736">MGKSVRETFRVPAEPDLKAIDPCGRPIGPKDKSAAADDMVDRGSRLDHLQEALYAQATGGGRRAVLLVLQGMDTSGKGGVIRHVGGLVNPQGLHIATFKKPTPEELAHHFLWRIRNQVPRPGFIGIFDRSHYEDVLVARVESLVSEEVWRRRYDEINAFEAELTEKGVTVLKCMLHISPEEQAERLLARLDDPAKRWKYNPGDLDARAKWWEYMQAYADAMRACDSDTAPWYVVPSDRKWYRNWAVAALLDETLTEMDPKFPQPDFDVDAERARLASLVI</sequence>